<dbReference type="EMBL" id="JBHUJC010000022">
    <property type="protein sequence ID" value="MFD2276362.1"/>
    <property type="molecule type" value="Genomic_DNA"/>
</dbReference>
<dbReference type="Proteomes" id="UP001597297">
    <property type="component" value="Unassembled WGS sequence"/>
</dbReference>
<protein>
    <submittedName>
        <fullName evidence="1">Uncharacterized protein</fullName>
    </submittedName>
</protein>
<organism evidence="1 2">
    <name type="scientific">Rubritalea spongiae</name>
    <dbReference type="NCBI Taxonomy" id="430797"/>
    <lineage>
        <taxon>Bacteria</taxon>
        <taxon>Pseudomonadati</taxon>
        <taxon>Verrucomicrobiota</taxon>
        <taxon>Verrucomicrobiia</taxon>
        <taxon>Verrucomicrobiales</taxon>
        <taxon>Rubritaleaceae</taxon>
        <taxon>Rubritalea</taxon>
    </lineage>
</organism>
<evidence type="ECO:0000313" key="1">
    <source>
        <dbReference type="EMBL" id="MFD2276362.1"/>
    </source>
</evidence>
<keyword evidence="2" id="KW-1185">Reference proteome</keyword>
<gene>
    <name evidence="1" type="ORF">ACFSQZ_07770</name>
</gene>
<reference evidence="2" key="1">
    <citation type="journal article" date="2019" name="Int. J. Syst. Evol. Microbiol.">
        <title>The Global Catalogue of Microorganisms (GCM) 10K type strain sequencing project: providing services to taxonomists for standard genome sequencing and annotation.</title>
        <authorList>
            <consortium name="The Broad Institute Genomics Platform"/>
            <consortium name="The Broad Institute Genome Sequencing Center for Infectious Disease"/>
            <person name="Wu L."/>
            <person name="Ma J."/>
        </authorList>
    </citation>
    <scope>NUCLEOTIDE SEQUENCE [LARGE SCALE GENOMIC DNA]</scope>
    <source>
        <strain evidence="2">JCM 16545</strain>
    </source>
</reference>
<accession>A0ABW5E1A6</accession>
<dbReference type="RefSeq" id="WP_377092533.1">
    <property type="nucleotide sequence ID" value="NZ_JBHSJM010000001.1"/>
</dbReference>
<evidence type="ECO:0000313" key="2">
    <source>
        <dbReference type="Proteomes" id="UP001597297"/>
    </source>
</evidence>
<name>A0ABW5E1A6_9BACT</name>
<proteinExistence type="predicted"/>
<comment type="caution">
    <text evidence="1">The sequence shown here is derived from an EMBL/GenBank/DDBJ whole genome shotgun (WGS) entry which is preliminary data.</text>
</comment>
<sequence>MKIPASKQVSSADAKAIEDIFTKRYSNLKVTSMMHITPTTVSVHSKDELIAFVTPAPTLFEKKNGQWAIARPR</sequence>